<comment type="caution">
    <text evidence="1">The sequence shown here is derived from an EMBL/GenBank/DDBJ whole genome shotgun (WGS) entry which is preliminary data.</text>
</comment>
<accession>A0AA40FYS9</accession>
<proteinExistence type="predicted"/>
<dbReference type="AlphaFoldDB" id="A0AA40FYS9"/>
<keyword evidence="2" id="KW-1185">Reference proteome</keyword>
<evidence type="ECO:0000313" key="1">
    <source>
        <dbReference type="EMBL" id="KAK1127371.1"/>
    </source>
</evidence>
<reference evidence="1" key="1">
    <citation type="submission" date="2021-10" db="EMBL/GenBank/DDBJ databases">
        <title>Melipona bicolor Genome sequencing and assembly.</title>
        <authorList>
            <person name="Araujo N.S."/>
            <person name="Arias M.C."/>
        </authorList>
    </citation>
    <scope>NUCLEOTIDE SEQUENCE</scope>
    <source>
        <strain evidence="1">USP_2M_L1-L4_2017</strain>
        <tissue evidence="1">Whole body</tissue>
    </source>
</reference>
<dbReference type="Proteomes" id="UP001177670">
    <property type="component" value="Unassembled WGS sequence"/>
</dbReference>
<protein>
    <submittedName>
        <fullName evidence="1">Uncharacterized protein</fullName>
    </submittedName>
</protein>
<dbReference type="EMBL" id="JAHYIQ010000012">
    <property type="protein sequence ID" value="KAK1127371.1"/>
    <property type="molecule type" value="Genomic_DNA"/>
</dbReference>
<evidence type="ECO:0000313" key="2">
    <source>
        <dbReference type="Proteomes" id="UP001177670"/>
    </source>
</evidence>
<name>A0AA40FYS9_9HYME</name>
<gene>
    <name evidence="1" type="ORF">K0M31_003912</name>
</gene>
<sequence>MPEARHRSGVGETVVVIGEQSVFSGLIYELRRGKRSGIFSEATTPDRNNTDGISDDEMEMREKNSRLILGSFFLSRVGVSAYRENREANGHGQLALIGCRVDVILRWRITSLDNPVKNDATGQPMRDIISSVGEKIARDA</sequence>
<organism evidence="1 2">
    <name type="scientific">Melipona bicolor</name>
    <dbReference type="NCBI Taxonomy" id="60889"/>
    <lineage>
        <taxon>Eukaryota</taxon>
        <taxon>Metazoa</taxon>
        <taxon>Ecdysozoa</taxon>
        <taxon>Arthropoda</taxon>
        <taxon>Hexapoda</taxon>
        <taxon>Insecta</taxon>
        <taxon>Pterygota</taxon>
        <taxon>Neoptera</taxon>
        <taxon>Endopterygota</taxon>
        <taxon>Hymenoptera</taxon>
        <taxon>Apocrita</taxon>
        <taxon>Aculeata</taxon>
        <taxon>Apoidea</taxon>
        <taxon>Anthophila</taxon>
        <taxon>Apidae</taxon>
        <taxon>Melipona</taxon>
    </lineage>
</organism>